<dbReference type="EMBL" id="BNJF01000001">
    <property type="protein sequence ID" value="GHO45158.1"/>
    <property type="molecule type" value="Genomic_DNA"/>
</dbReference>
<comment type="caution">
    <text evidence="2">The sequence shown here is derived from an EMBL/GenBank/DDBJ whole genome shotgun (WGS) entry which is preliminary data.</text>
</comment>
<dbReference type="Gene3D" id="3.40.50.300">
    <property type="entry name" value="P-loop containing nucleotide triphosphate hydrolases"/>
    <property type="match status" value="1"/>
</dbReference>
<proteinExistence type="predicted"/>
<evidence type="ECO:0000259" key="1">
    <source>
        <dbReference type="PROSITE" id="PS51199"/>
    </source>
</evidence>
<organism evidence="2 3">
    <name type="scientific">Ktedonospora formicarum</name>
    <dbReference type="NCBI Taxonomy" id="2778364"/>
    <lineage>
        <taxon>Bacteria</taxon>
        <taxon>Bacillati</taxon>
        <taxon>Chloroflexota</taxon>
        <taxon>Ktedonobacteria</taxon>
        <taxon>Ktedonobacterales</taxon>
        <taxon>Ktedonobacteraceae</taxon>
        <taxon>Ktedonospora</taxon>
    </lineage>
</organism>
<keyword evidence="3" id="KW-1185">Reference proteome</keyword>
<accession>A0A8J3I1U2</accession>
<dbReference type="PANTHER" id="PTHR30153:SF2">
    <property type="entry name" value="REPLICATIVE DNA HELICASE"/>
    <property type="match status" value="1"/>
</dbReference>
<dbReference type="GO" id="GO:0005524">
    <property type="term" value="F:ATP binding"/>
    <property type="evidence" value="ECO:0007669"/>
    <property type="project" value="InterPro"/>
</dbReference>
<dbReference type="AlphaFoldDB" id="A0A8J3I1U2"/>
<dbReference type="GO" id="GO:0006260">
    <property type="term" value="P:DNA replication"/>
    <property type="evidence" value="ECO:0007669"/>
    <property type="project" value="InterPro"/>
</dbReference>
<gene>
    <name evidence="2" type="ORF">KSX_33210</name>
</gene>
<dbReference type="PROSITE" id="PS51199">
    <property type="entry name" value="SF4_HELICASE"/>
    <property type="match status" value="1"/>
</dbReference>
<sequence>MSLADFAVTQADAIDRTLETLEYRYMHPTHVWGYRSGFERLDVKTGGIRFRSDEIPGEANELTVVAGRSGVGKSSFGMSVAINVARTFQKEYPGLQVRISLLEMEPETCMKRLIGQIAGVPIKSLSSGYYSPEERRRVQKAGKILKDLPIVYMRGAHNVDKIRDFVTVKSKTGMACGFWLVDHIGLVPTDLANKTGNQSFSLGQVSRALHDLARNYAPGYVLAQLNRESMKRKDPRPTAADLYGSDRIMQDTDNLILLHRPELYAEKSPIDAMSEGEVAEAIIEKQRDGEANIIVPMTYIPRYALWNDLKDEEEIAA</sequence>
<dbReference type="PANTHER" id="PTHR30153">
    <property type="entry name" value="REPLICATIVE DNA HELICASE DNAB"/>
    <property type="match status" value="1"/>
</dbReference>
<dbReference type="Proteomes" id="UP000612362">
    <property type="component" value="Unassembled WGS sequence"/>
</dbReference>
<name>A0A8J3I1U2_9CHLR</name>
<dbReference type="InterPro" id="IPR007694">
    <property type="entry name" value="DNA_helicase_DnaB-like_C"/>
</dbReference>
<dbReference type="Pfam" id="PF03796">
    <property type="entry name" value="DnaB_C"/>
    <property type="match status" value="1"/>
</dbReference>
<feature type="domain" description="SF4 helicase" evidence="1">
    <location>
        <begin position="27"/>
        <end position="313"/>
    </location>
</feature>
<dbReference type="RefSeq" id="WP_220194505.1">
    <property type="nucleotide sequence ID" value="NZ_BNJF01000001.1"/>
</dbReference>
<dbReference type="SUPFAM" id="SSF52540">
    <property type="entry name" value="P-loop containing nucleoside triphosphate hydrolases"/>
    <property type="match status" value="1"/>
</dbReference>
<dbReference type="InterPro" id="IPR027417">
    <property type="entry name" value="P-loop_NTPase"/>
</dbReference>
<dbReference type="GO" id="GO:0003678">
    <property type="term" value="F:DNA helicase activity"/>
    <property type="evidence" value="ECO:0007669"/>
    <property type="project" value="InterPro"/>
</dbReference>
<evidence type="ECO:0000313" key="3">
    <source>
        <dbReference type="Proteomes" id="UP000612362"/>
    </source>
</evidence>
<evidence type="ECO:0000313" key="2">
    <source>
        <dbReference type="EMBL" id="GHO45158.1"/>
    </source>
</evidence>
<reference evidence="2" key="1">
    <citation type="submission" date="2020-10" db="EMBL/GenBank/DDBJ databases">
        <title>Taxonomic study of unclassified bacteria belonging to the class Ktedonobacteria.</title>
        <authorList>
            <person name="Yabe S."/>
            <person name="Wang C.M."/>
            <person name="Zheng Y."/>
            <person name="Sakai Y."/>
            <person name="Cavaletti L."/>
            <person name="Monciardini P."/>
            <person name="Donadio S."/>
        </authorList>
    </citation>
    <scope>NUCLEOTIDE SEQUENCE</scope>
    <source>
        <strain evidence="2">SOSP1-1</strain>
    </source>
</reference>
<protein>
    <recommendedName>
        <fullName evidence="1">SF4 helicase domain-containing protein</fullName>
    </recommendedName>
</protein>
<dbReference type="GO" id="GO:0005829">
    <property type="term" value="C:cytosol"/>
    <property type="evidence" value="ECO:0007669"/>
    <property type="project" value="TreeGrafter"/>
</dbReference>